<keyword evidence="2" id="KW-0238">DNA-binding</keyword>
<keyword evidence="3" id="KW-0804">Transcription</keyword>
<feature type="transmembrane region" description="Helical" evidence="4">
    <location>
        <begin position="106"/>
        <end position="128"/>
    </location>
</feature>
<dbReference type="PANTHER" id="PTHR43280">
    <property type="entry name" value="ARAC-FAMILY TRANSCRIPTIONAL REGULATOR"/>
    <property type="match status" value="1"/>
</dbReference>
<dbReference type="PROSITE" id="PS01124">
    <property type="entry name" value="HTH_ARAC_FAMILY_2"/>
    <property type="match status" value="1"/>
</dbReference>
<dbReference type="EMBL" id="QTJV01000002">
    <property type="protein sequence ID" value="RFM35481.1"/>
    <property type="molecule type" value="Genomic_DNA"/>
</dbReference>
<dbReference type="SMART" id="SM00342">
    <property type="entry name" value="HTH_ARAC"/>
    <property type="match status" value="1"/>
</dbReference>
<evidence type="ECO:0000313" key="6">
    <source>
        <dbReference type="EMBL" id="RFM35481.1"/>
    </source>
</evidence>
<name>A0A3E1P5L9_9BACT</name>
<dbReference type="PANTHER" id="PTHR43280:SF29">
    <property type="entry name" value="ARAC-FAMILY TRANSCRIPTIONAL REGULATOR"/>
    <property type="match status" value="1"/>
</dbReference>
<feature type="transmembrane region" description="Helical" evidence="4">
    <location>
        <begin position="64"/>
        <end position="85"/>
    </location>
</feature>
<feature type="transmembrane region" description="Helical" evidence="4">
    <location>
        <begin position="32"/>
        <end position="52"/>
    </location>
</feature>
<dbReference type="GO" id="GO:0043565">
    <property type="term" value="F:sequence-specific DNA binding"/>
    <property type="evidence" value="ECO:0007669"/>
    <property type="project" value="InterPro"/>
</dbReference>
<dbReference type="Pfam" id="PF12833">
    <property type="entry name" value="HTH_18"/>
    <property type="match status" value="1"/>
</dbReference>
<evidence type="ECO:0000256" key="1">
    <source>
        <dbReference type="ARBA" id="ARBA00023015"/>
    </source>
</evidence>
<evidence type="ECO:0000256" key="4">
    <source>
        <dbReference type="SAM" id="Phobius"/>
    </source>
</evidence>
<evidence type="ECO:0000313" key="7">
    <source>
        <dbReference type="Proteomes" id="UP000261174"/>
    </source>
</evidence>
<protein>
    <submittedName>
        <fullName evidence="6">AraC family transcriptional regulator</fullName>
    </submittedName>
</protein>
<keyword evidence="4" id="KW-1133">Transmembrane helix</keyword>
<dbReference type="OrthoDB" id="5492415at2"/>
<gene>
    <name evidence="6" type="ORF">DXN04_08840</name>
</gene>
<comment type="caution">
    <text evidence="6">The sequence shown here is derived from an EMBL/GenBank/DDBJ whole genome shotgun (WGS) entry which is preliminary data.</text>
</comment>
<organism evidence="6 7">
    <name type="scientific">Chitinophaga silvisoli</name>
    <dbReference type="NCBI Taxonomy" id="2291814"/>
    <lineage>
        <taxon>Bacteria</taxon>
        <taxon>Pseudomonadati</taxon>
        <taxon>Bacteroidota</taxon>
        <taxon>Chitinophagia</taxon>
        <taxon>Chitinophagales</taxon>
        <taxon>Chitinophagaceae</taxon>
        <taxon>Chitinophaga</taxon>
    </lineage>
</organism>
<keyword evidence="4" id="KW-0472">Membrane</keyword>
<accession>A0A3E1P5L9</accession>
<evidence type="ECO:0000256" key="3">
    <source>
        <dbReference type="ARBA" id="ARBA00023163"/>
    </source>
</evidence>
<feature type="transmembrane region" description="Helical" evidence="4">
    <location>
        <begin position="177"/>
        <end position="197"/>
    </location>
</feature>
<dbReference type="InterPro" id="IPR009057">
    <property type="entry name" value="Homeodomain-like_sf"/>
</dbReference>
<feature type="transmembrane region" description="Helical" evidence="4">
    <location>
        <begin position="6"/>
        <end position="25"/>
    </location>
</feature>
<feature type="domain" description="HTH araC/xylS-type" evidence="5">
    <location>
        <begin position="253"/>
        <end position="361"/>
    </location>
</feature>
<reference evidence="6 7" key="1">
    <citation type="submission" date="2018-08" db="EMBL/GenBank/DDBJ databases">
        <title>Chitinophaga sp. K20C18050901, a novel bacterium isolated from forest soil.</title>
        <authorList>
            <person name="Wang C."/>
        </authorList>
    </citation>
    <scope>NUCLEOTIDE SEQUENCE [LARGE SCALE GENOMIC DNA]</scope>
    <source>
        <strain evidence="6 7">K20C18050901</strain>
    </source>
</reference>
<feature type="transmembrane region" description="Helical" evidence="4">
    <location>
        <begin position="217"/>
        <end position="234"/>
    </location>
</feature>
<evidence type="ECO:0000259" key="5">
    <source>
        <dbReference type="PROSITE" id="PS01124"/>
    </source>
</evidence>
<keyword evidence="7" id="KW-1185">Reference proteome</keyword>
<dbReference type="InterPro" id="IPR018060">
    <property type="entry name" value="HTH_AraC"/>
</dbReference>
<sequence>MHPAFNTLMLSGTLQGFIMCGLLFFSHKNKYANRLLGILILLITLAVLNMYLSGVSRLPAIIRFALNFLPLIIVMPIGPLIYFYVRSVTDPDFRLRRRDRLHFWPVVVDVVPQVTALVFVLGVKAGVVANNGRPWGEFIDTYNVYADIPRWASITVYLFFAYLHLQGFNLAKDRLKWMKQFTGVFMAFQAVWLLYLIPYVIPQLTDKVLDTVDWYPVYIPMVVLLYLLGIKGLLMPEREIKASPIPPEEHLVSTVVPLLKKAMEEDHLFLNPSLNLTLLSEHIAVPPKTISAVLNQHLNKSFSEFVNGYRIGAFKVRVSDPAFEHLTIMGLALDCGFNSLPTFQRAFKNMVGMSPKEYIKMNDQIRI</sequence>
<dbReference type="RefSeq" id="WP_116852974.1">
    <property type="nucleotide sequence ID" value="NZ_QTJV01000002.1"/>
</dbReference>
<dbReference type="AlphaFoldDB" id="A0A3E1P5L9"/>
<dbReference type="Proteomes" id="UP000261174">
    <property type="component" value="Unassembled WGS sequence"/>
</dbReference>
<feature type="transmembrane region" description="Helical" evidence="4">
    <location>
        <begin position="148"/>
        <end position="165"/>
    </location>
</feature>
<keyword evidence="1" id="KW-0805">Transcription regulation</keyword>
<dbReference type="SUPFAM" id="SSF46689">
    <property type="entry name" value="Homeodomain-like"/>
    <property type="match status" value="1"/>
</dbReference>
<dbReference type="GO" id="GO:0003700">
    <property type="term" value="F:DNA-binding transcription factor activity"/>
    <property type="evidence" value="ECO:0007669"/>
    <property type="project" value="InterPro"/>
</dbReference>
<proteinExistence type="predicted"/>
<dbReference type="Gene3D" id="1.10.10.60">
    <property type="entry name" value="Homeodomain-like"/>
    <property type="match status" value="1"/>
</dbReference>
<keyword evidence="4" id="KW-0812">Transmembrane</keyword>
<evidence type="ECO:0000256" key="2">
    <source>
        <dbReference type="ARBA" id="ARBA00023125"/>
    </source>
</evidence>